<keyword evidence="1" id="KW-0862">Zinc</keyword>
<keyword evidence="1" id="KW-0863">Zinc-finger</keyword>
<dbReference type="STRING" id="4072.A0A2G3A671"/>
<evidence type="ECO:0000259" key="4">
    <source>
        <dbReference type="PROSITE" id="PS50181"/>
    </source>
</evidence>
<dbReference type="SUPFAM" id="SSF81383">
    <property type="entry name" value="F-box domain"/>
    <property type="match status" value="1"/>
</dbReference>
<dbReference type="Pfam" id="PF12937">
    <property type="entry name" value="F-box-like"/>
    <property type="match status" value="1"/>
</dbReference>
<evidence type="ECO:0000256" key="2">
    <source>
        <dbReference type="SAM" id="MobiDB-lite"/>
    </source>
</evidence>
<dbReference type="InterPro" id="IPR036875">
    <property type="entry name" value="Znf_CCHC_sf"/>
</dbReference>
<feature type="domain" description="F-box" evidence="4">
    <location>
        <begin position="166"/>
        <end position="206"/>
    </location>
</feature>
<dbReference type="Gene3D" id="1.20.1280.50">
    <property type="match status" value="1"/>
</dbReference>
<dbReference type="GO" id="GO:0005737">
    <property type="term" value="C:cytoplasm"/>
    <property type="evidence" value="ECO:0000318"/>
    <property type="project" value="GO_Central"/>
</dbReference>
<keyword evidence="1" id="KW-0479">Metal-binding</keyword>
<dbReference type="InterPro" id="IPR036047">
    <property type="entry name" value="F-box-like_dom_sf"/>
</dbReference>
<dbReference type="InterPro" id="IPR001878">
    <property type="entry name" value="Znf_CCHC"/>
</dbReference>
<proteinExistence type="predicted"/>
<evidence type="ECO:0000256" key="1">
    <source>
        <dbReference type="PROSITE-ProRule" id="PRU00047"/>
    </source>
</evidence>
<protein>
    <recommendedName>
        <fullName evidence="7">F-box protein SKIP14-like</fullName>
    </recommendedName>
</protein>
<dbReference type="Pfam" id="PF22936">
    <property type="entry name" value="Pol_BBD"/>
    <property type="match status" value="1"/>
</dbReference>
<name>A0A2G3A671_CAPAN</name>
<dbReference type="SUPFAM" id="SSF57756">
    <property type="entry name" value="Retrovirus zinc finger-like domains"/>
    <property type="match status" value="1"/>
</dbReference>
<evidence type="ECO:0008006" key="7">
    <source>
        <dbReference type="Google" id="ProtNLM"/>
    </source>
</evidence>
<organism evidence="5 6">
    <name type="scientific">Capsicum annuum</name>
    <name type="common">Capsicum pepper</name>
    <dbReference type="NCBI Taxonomy" id="4072"/>
    <lineage>
        <taxon>Eukaryota</taxon>
        <taxon>Viridiplantae</taxon>
        <taxon>Streptophyta</taxon>
        <taxon>Embryophyta</taxon>
        <taxon>Tracheophyta</taxon>
        <taxon>Spermatophyta</taxon>
        <taxon>Magnoliopsida</taxon>
        <taxon>eudicotyledons</taxon>
        <taxon>Gunneridae</taxon>
        <taxon>Pentapetalae</taxon>
        <taxon>asterids</taxon>
        <taxon>lamiids</taxon>
        <taxon>Solanales</taxon>
        <taxon>Solanaceae</taxon>
        <taxon>Solanoideae</taxon>
        <taxon>Capsiceae</taxon>
        <taxon>Capsicum</taxon>
    </lineage>
</organism>
<dbReference type="InterPro" id="IPR032675">
    <property type="entry name" value="LRR_dom_sf"/>
</dbReference>
<reference evidence="5 6" key="1">
    <citation type="journal article" date="2014" name="Nat. Genet.">
        <title>Genome sequence of the hot pepper provides insights into the evolution of pungency in Capsicum species.</title>
        <authorList>
            <person name="Kim S."/>
            <person name="Park M."/>
            <person name="Yeom S.I."/>
            <person name="Kim Y.M."/>
            <person name="Lee J.M."/>
            <person name="Lee H.A."/>
            <person name="Seo E."/>
            <person name="Choi J."/>
            <person name="Cheong K."/>
            <person name="Kim K.T."/>
            <person name="Jung K."/>
            <person name="Lee G.W."/>
            <person name="Oh S.K."/>
            <person name="Bae C."/>
            <person name="Kim S.B."/>
            <person name="Lee H.Y."/>
            <person name="Kim S.Y."/>
            <person name="Kim M.S."/>
            <person name="Kang B.C."/>
            <person name="Jo Y.D."/>
            <person name="Yang H.B."/>
            <person name="Jeong H.J."/>
            <person name="Kang W.H."/>
            <person name="Kwon J.K."/>
            <person name="Shin C."/>
            <person name="Lim J.Y."/>
            <person name="Park J.H."/>
            <person name="Huh J.H."/>
            <person name="Kim J.S."/>
            <person name="Kim B.D."/>
            <person name="Cohen O."/>
            <person name="Paran I."/>
            <person name="Suh M.C."/>
            <person name="Lee S.B."/>
            <person name="Kim Y.K."/>
            <person name="Shin Y."/>
            <person name="Noh S.J."/>
            <person name="Park J."/>
            <person name="Seo Y.S."/>
            <person name="Kwon S.Y."/>
            <person name="Kim H.A."/>
            <person name="Park J.M."/>
            <person name="Kim H.J."/>
            <person name="Choi S.B."/>
            <person name="Bosland P.W."/>
            <person name="Reeves G."/>
            <person name="Jo S.H."/>
            <person name="Lee B.W."/>
            <person name="Cho H.T."/>
            <person name="Choi H.S."/>
            <person name="Lee M.S."/>
            <person name="Yu Y."/>
            <person name="Do Choi Y."/>
            <person name="Park B.S."/>
            <person name="van Deynze A."/>
            <person name="Ashrafi H."/>
            <person name="Hill T."/>
            <person name="Kim W.T."/>
            <person name="Pai H.S."/>
            <person name="Ahn H.K."/>
            <person name="Yeam I."/>
            <person name="Giovannoni J.J."/>
            <person name="Rose J.K."/>
            <person name="Sorensen I."/>
            <person name="Lee S.J."/>
            <person name="Kim R.W."/>
            <person name="Choi I.Y."/>
            <person name="Choi B.S."/>
            <person name="Lim J.S."/>
            <person name="Lee Y.H."/>
            <person name="Choi D."/>
        </authorList>
    </citation>
    <scope>NUCLEOTIDE SEQUENCE [LARGE SCALE GENOMIC DNA]</scope>
    <source>
        <strain evidence="6">cv. CM334</strain>
    </source>
</reference>
<sequence length="697" mass="78026">MALNRGEGCSAGFGFYAWCLGERCLTDRVDGFGDFSGLNWEKEELYDCKGGKFSKGSDEIADLLPPDPFNMESSKEDTGWLEDVGFKADDNEVVKLDSMLNGKMRVHEGARLQLIDGNCGLFGMNFREELDSGHGLIDGKKEIMDFSYEKYWNLGETTDDMDGGNPSDALLLALSYLGLRDLLAVEEVCKSLRDAVIGDPLLWRSIHIDYPFCTKITNDILIKLTNRAQGHLHSLSLIHCSKITDAGLKHVLDRNPSLSKLNVPGCASLTADGMLSNLKVLKMAGKTRLKYLGIYGLFGMTNLHIEEFKFLIGVDSVLPTTRKPRFFGSEHLRFTSDDDRAMDVEVCPICQRLELVYDCPSESCQKKQSASQLCRACTKCIARCIDCGFEEERVSVGWLAGIEAKIGLRQLLNRKLRQELQVIKHDLLAEGLIVNDAFQVTTIVEKLPSLWKDFKNYLKHKCKEMTIEDLIVRLRIEEDNKAAERRSKGNSTINGAHIVEDNQNNSKKRKKAEQGSNQPKKKFKGKCFNCVKTGHKSTDCRAPKKGKKKDQANMIESNKECDDLCAMFSECNLVGNPREWWMDSGATRHVCANKELFSSFAPAQVEEMIYMANSATAKVEGTGKICLKMTSGKVLTLNNALYVPELCRNLIFVSLLDKNGFKCVTVSGKVVISKGEIYVGKGYLMEGFYKMNVMLLK</sequence>
<evidence type="ECO:0000313" key="5">
    <source>
        <dbReference type="EMBL" id="PHT89718.1"/>
    </source>
</evidence>
<dbReference type="InterPro" id="IPR001810">
    <property type="entry name" value="F-box_dom"/>
</dbReference>
<dbReference type="Proteomes" id="UP000222542">
    <property type="component" value="Unassembled WGS sequence"/>
</dbReference>
<dbReference type="Gene3D" id="3.80.10.10">
    <property type="entry name" value="Ribonuclease Inhibitor"/>
    <property type="match status" value="1"/>
</dbReference>
<dbReference type="PROSITE" id="PS50181">
    <property type="entry name" value="FBOX"/>
    <property type="match status" value="1"/>
</dbReference>
<comment type="caution">
    <text evidence="5">The sequence shown here is derived from an EMBL/GenBank/DDBJ whole genome shotgun (WGS) entry which is preliminary data.</text>
</comment>
<dbReference type="InterPro" id="IPR054722">
    <property type="entry name" value="PolX-like_BBD"/>
</dbReference>
<gene>
    <name evidence="5" type="ORF">T459_04831</name>
</gene>
<dbReference type="PANTHER" id="PTHR47592:SF24">
    <property type="entry name" value="BNACNNG30200D PROTEIN"/>
    <property type="match status" value="1"/>
</dbReference>
<feature type="region of interest" description="Disordered" evidence="2">
    <location>
        <begin position="483"/>
        <end position="521"/>
    </location>
</feature>
<evidence type="ECO:0000259" key="3">
    <source>
        <dbReference type="PROSITE" id="PS50158"/>
    </source>
</evidence>
<dbReference type="SMART" id="SM00343">
    <property type="entry name" value="ZnF_C2HC"/>
    <property type="match status" value="1"/>
</dbReference>
<evidence type="ECO:0000313" key="6">
    <source>
        <dbReference type="Proteomes" id="UP000222542"/>
    </source>
</evidence>
<dbReference type="GO" id="GO:0008270">
    <property type="term" value="F:zinc ion binding"/>
    <property type="evidence" value="ECO:0007669"/>
    <property type="project" value="UniProtKB-KW"/>
</dbReference>
<keyword evidence="6" id="KW-1185">Reference proteome</keyword>
<dbReference type="GO" id="GO:0003676">
    <property type="term" value="F:nucleic acid binding"/>
    <property type="evidence" value="ECO:0007669"/>
    <property type="project" value="InterPro"/>
</dbReference>
<dbReference type="Gramene" id="PHT89718">
    <property type="protein sequence ID" value="PHT89718"/>
    <property type="gene ID" value="T459_04831"/>
</dbReference>
<dbReference type="SUPFAM" id="SSF52047">
    <property type="entry name" value="RNI-like"/>
    <property type="match status" value="1"/>
</dbReference>
<reference evidence="5 6" key="2">
    <citation type="journal article" date="2017" name="Genome Biol.">
        <title>New reference genome sequences of hot pepper reveal the massive evolution of plant disease-resistance genes by retroduplication.</title>
        <authorList>
            <person name="Kim S."/>
            <person name="Park J."/>
            <person name="Yeom S.I."/>
            <person name="Kim Y.M."/>
            <person name="Seo E."/>
            <person name="Kim K.T."/>
            <person name="Kim M.S."/>
            <person name="Lee J.M."/>
            <person name="Cheong K."/>
            <person name="Shin H.S."/>
            <person name="Kim S.B."/>
            <person name="Han K."/>
            <person name="Lee J."/>
            <person name="Park M."/>
            <person name="Lee H.A."/>
            <person name="Lee H.Y."/>
            <person name="Lee Y."/>
            <person name="Oh S."/>
            <person name="Lee J.H."/>
            <person name="Choi E."/>
            <person name="Choi E."/>
            <person name="Lee S.E."/>
            <person name="Jeon J."/>
            <person name="Kim H."/>
            <person name="Choi G."/>
            <person name="Song H."/>
            <person name="Lee J."/>
            <person name="Lee S.C."/>
            <person name="Kwon J.K."/>
            <person name="Lee H.Y."/>
            <person name="Koo N."/>
            <person name="Hong Y."/>
            <person name="Kim R.W."/>
            <person name="Kang W.H."/>
            <person name="Huh J.H."/>
            <person name="Kang B.C."/>
            <person name="Yang T.J."/>
            <person name="Lee Y.H."/>
            <person name="Bennetzen J.L."/>
            <person name="Choi D."/>
        </authorList>
    </citation>
    <scope>NUCLEOTIDE SEQUENCE [LARGE SCALE GENOMIC DNA]</scope>
    <source>
        <strain evidence="6">cv. CM334</strain>
    </source>
</reference>
<dbReference type="AlphaFoldDB" id="A0A2G3A671"/>
<feature type="domain" description="CCHC-type" evidence="3">
    <location>
        <begin position="526"/>
        <end position="541"/>
    </location>
</feature>
<dbReference type="EMBL" id="AYRZ02000002">
    <property type="protein sequence ID" value="PHT89718.1"/>
    <property type="molecule type" value="Genomic_DNA"/>
</dbReference>
<dbReference type="PROSITE" id="PS50158">
    <property type="entry name" value="ZF_CCHC"/>
    <property type="match status" value="1"/>
</dbReference>
<accession>A0A2G3A671</accession>
<dbReference type="PANTHER" id="PTHR47592">
    <property type="entry name" value="PBF68 PROTEIN"/>
    <property type="match status" value="1"/>
</dbReference>